<organism evidence="2 3">
    <name type="scientific">Candidatus Limivivens intestinipullorum</name>
    <dbReference type="NCBI Taxonomy" id="2840858"/>
    <lineage>
        <taxon>Bacteria</taxon>
        <taxon>Bacillati</taxon>
        <taxon>Bacillota</taxon>
        <taxon>Clostridia</taxon>
        <taxon>Lachnospirales</taxon>
        <taxon>Lachnospiraceae</taxon>
        <taxon>Lachnospiraceae incertae sedis</taxon>
        <taxon>Candidatus Limivivens</taxon>
    </lineage>
</organism>
<dbReference type="InterPro" id="IPR003593">
    <property type="entry name" value="AAA+_ATPase"/>
</dbReference>
<dbReference type="Gene3D" id="3.40.50.300">
    <property type="entry name" value="P-loop containing nucleotide triphosphate hydrolases"/>
    <property type="match status" value="1"/>
</dbReference>
<reference evidence="2" key="2">
    <citation type="journal article" date="2021" name="PeerJ">
        <title>Extensive microbial diversity within the chicken gut microbiome revealed by metagenomics and culture.</title>
        <authorList>
            <person name="Gilroy R."/>
            <person name="Ravi A."/>
            <person name="Getino M."/>
            <person name="Pursley I."/>
            <person name="Horton D.L."/>
            <person name="Alikhan N.F."/>
            <person name="Baker D."/>
            <person name="Gharbi K."/>
            <person name="Hall N."/>
            <person name="Watson M."/>
            <person name="Adriaenssens E.M."/>
            <person name="Foster-Nyarko E."/>
            <person name="Jarju S."/>
            <person name="Secka A."/>
            <person name="Antonio M."/>
            <person name="Oren A."/>
            <person name="Chaudhuri R.R."/>
            <person name="La Ragione R."/>
            <person name="Hildebrand F."/>
            <person name="Pallen M.J."/>
        </authorList>
    </citation>
    <scope>NUCLEOTIDE SEQUENCE</scope>
    <source>
        <strain evidence="2">CHK190-19873</strain>
    </source>
</reference>
<feature type="domain" description="AAA+ ATPase" evidence="1">
    <location>
        <begin position="32"/>
        <end position="185"/>
    </location>
</feature>
<dbReference type="SUPFAM" id="SSF52540">
    <property type="entry name" value="P-loop containing nucleoside triphosphate hydrolases"/>
    <property type="match status" value="1"/>
</dbReference>
<dbReference type="Pfam" id="PF00004">
    <property type="entry name" value="AAA"/>
    <property type="match status" value="1"/>
</dbReference>
<evidence type="ECO:0000259" key="1">
    <source>
        <dbReference type="SMART" id="SM00382"/>
    </source>
</evidence>
<evidence type="ECO:0000313" key="2">
    <source>
        <dbReference type="EMBL" id="HIS30142.1"/>
    </source>
</evidence>
<dbReference type="PANTHER" id="PTHR42759:SF1">
    <property type="entry name" value="MAGNESIUM-CHELATASE SUBUNIT CHLD"/>
    <property type="match status" value="1"/>
</dbReference>
<dbReference type="SMART" id="SM00382">
    <property type="entry name" value="AAA"/>
    <property type="match status" value="1"/>
</dbReference>
<dbReference type="InterPro" id="IPR050764">
    <property type="entry name" value="CbbQ/NirQ/NorQ/GpvN"/>
</dbReference>
<dbReference type="CDD" id="cd00009">
    <property type="entry name" value="AAA"/>
    <property type="match status" value="1"/>
</dbReference>
<sequence>MNIKEAKEEIKRTFRAYQELPQDSPCRIPRNKQRPILLMGPPGIGKTAIMEQIATECGIGLVSYAMTHHTRQSAIGLPFIRQTTFEGRKFSVTEYTMSEIIASVYQYMQRTKKTKGILFIDEINCVSETLSPVILQFLQEKTFGTHPVPEGWIIAAAGNPPEYNRSVREFDTATLDRVKYIEVEADFPVWKEYAVRKGIHPSILSYLSIHPDRFCRYRLDAEDPSFVTARGWEDLSCMLLALECLGEPVNGELFSQYLRHEETAREFALYYRLFCKYQRTLSLEDYLSGSMEEADAKELNERLRDAPFDERLAIASLINERLRTLFAEYREKQNRGSALDALFLPVKEQAMDRDAFARYLDRKKEALDIRRKNGLLSIPDAEEEKALLFSLEEMLCEMKAGGYTHAAEAEAIYTQTQKPRKEALGALGNRISRETEKGYRLLEVFLPDETAILYLTADLSKNPDAVAFFLRFPSKAYSRWSEKLLLTDREDALRRSIEKLQ</sequence>
<dbReference type="InterPro" id="IPR003959">
    <property type="entry name" value="ATPase_AAA_core"/>
</dbReference>
<comment type="caution">
    <text evidence="2">The sequence shown here is derived from an EMBL/GenBank/DDBJ whole genome shotgun (WGS) entry which is preliminary data.</text>
</comment>
<gene>
    <name evidence="2" type="ORF">IAB44_01105</name>
</gene>
<proteinExistence type="predicted"/>
<protein>
    <submittedName>
        <fullName evidence="2">AAA family ATPase</fullName>
    </submittedName>
</protein>
<name>A0A9D1EQE1_9FIRM</name>
<dbReference type="Proteomes" id="UP000823935">
    <property type="component" value="Unassembled WGS sequence"/>
</dbReference>
<dbReference type="InterPro" id="IPR027417">
    <property type="entry name" value="P-loop_NTPase"/>
</dbReference>
<dbReference type="GO" id="GO:0005524">
    <property type="term" value="F:ATP binding"/>
    <property type="evidence" value="ECO:0007669"/>
    <property type="project" value="InterPro"/>
</dbReference>
<dbReference type="PANTHER" id="PTHR42759">
    <property type="entry name" value="MOXR FAMILY PROTEIN"/>
    <property type="match status" value="1"/>
</dbReference>
<dbReference type="EMBL" id="DVIQ01000006">
    <property type="protein sequence ID" value="HIS30142.1"/>
    <property type="molecule type" value="Genomic_DNA"/>
</dbReference>
<accession>A0A9D1EQE1</accession>
<evidence type="ECO:0000313" key="3">
    <source>
        <dbReference type="Proteomes" id="UP000823935"/>
    </source>
</evidence>
<reference evidence="2" key="1">
    <citation type="submission" date="2020-10" db="EMBL/GenBank/DDBJ databases">
        <authorList>
            <person name="Gilroy R."/>
        </authorList>
    </citation>
    <scope>NUCLEOTIDE SEQUENCE</scope>
    <source>
        <strain evidence="2">CHK190-19873</strain>
    </source>
</reference>
<dbReference type="AlphaFoldDB" id="A0A9D1EQE1"/>
<dbReference type="GO" id="GO:0016887">
    <property type="term" value="F:ATP hydrolysis activity"/>
    <property type="evidence" value="ECO:0007669"/>
    <property type="project" value="InterPro"/>
</dbReference>